<dbReference type="AlphaFoldDB" id="G9KMQ5"/>
<feature type="region of interest" description="Disordered" evidence="1">
    <location>
        <begin position="1"/>
        <end position="23"/>
    </location>
</feature>
<evidence type="ECO:0000256" key="1">
    <source>
        <dbReference type="SAM" id="MobiDB-lite"/>
    </source>
</evidence>
<feature type="compositionally biased region" description="Low complexity" evidence="1">
    <location>
        <begin position="11"/>
        <end position="23"/>
    </location>
</feature>
<feature type="compositionally biased region" description="Pro residues" evidence="1">
    <location>
        <begin position="81"/>
        <end position="92"/>
    </location>
</feature>
<protein>
    <submittedName>
        <fullName evidence="2">Syndecan 3</fullName>
    </submittedName>
</protein>
<evidence type="ECO:0000313" key="2">
    <source>
        <dbReference type="EMBL" id="AES06184.1"/>
    </source>
</evidence>
<feature type="compositionally biased region" description="Low complexity" evidence="1">
    <location>
        <begin position="107"/>
        <end position="121"/>
    </location>
</feature>
<sequence length="121" mass="13123">RGPWTSRALGMMTPSPTMSWMTSTQGRARVTLSRSRALRQPCGSAQTWPWRCRPRPQCCPPWTSSLWAPRWKSSLLGTPPRAGPPPQGPATSPPVVTEVPEEPSQRATTISTPTATTAATT</sequence>
<name>G9KMQ5_MUSPF</name>
<organism evidence="2">
    <name type="scientific">Mustela putorius furo</name>
    <name type="common">European domestic ferret</name>
    <name type="synonym">Mustela furo</name>
    <dbReference type="NCBI Taxonomy" id="9669"/>
    <lineage>
        <taxon>Eukaryota</taxon>
        <taxon>Metazoa</taxon>
        <taxon>Chordata</taxon>
        <taxon>Craniata</taxon>
        <taxon>Vertebrata</taxon>
        <taxon>Euteleostomi</taxon>
        <taxon>Mammalia</taxon>
        <taxon>Eutheria</taxon>
        <taxon>Laurasiatheria</taxon>
        <taxon>Carnivora</taxon>
        <taxon>Caniformia</taxon>
        <taxon>Musteloidea</taxon>
        <taxon>Mustelidae</taxon>
        <taxon>Mustelinae</taxon>
        <taxon>Mustela</taxon>
    </lineage>
</organism>
<reference evidence="2" key="1">
    <citation type="journal article" date="2013" name="J. Virol.">
        <title>Sequencing, annotation, and characterization of the influenza ferret infectome.</title>
        <authorList>
            <person name="Leon A.J."/>
            <person name="Banner D."/>
            <person name="Xu L."/>
            <person name="Ran L."/>
            <person name="Peng Z."/>
            <person name="Yi K."/>
            <person name="Chen C."/>
            <person name="Xu F."/>
            <person name="Huang J."/>
            <person name="Zhao Z."/>
            <person name="Lin Z."/>
            <person name="Huang S.H."/>
            <person name="Fang Y."/>
            <person name="Kelvin A.A."/>
            <person name="Ross T.M."/>
            <person name="Farooqui A."/>
            <person name="Kelvin D.J."/>
        </authorList>
    </citation>
    <scope>NUCLEOTIDE SEQUENCE</scope>
    <source>
        <tissue evidence="2">Lungs</tissue>
    </source>
</reference>
<proteinExistence type="evidence at transcript level"/>
<accession>G9KMQ5</accession>
<feature type="region of interest" description="Disordered" evidence="1">
    <location>
        <begin position="71"/>
        <end position="121"/>
    </location>
</feature>
<feature type="non-terminal residue" evidence="2">
    <location>
        <position position="121"/>
    </location>
</feature>
<dbReference type="EMBL" id="JP017586">
    <property type="protein sequence ID" value="AES06184.1"/>
    <property type="molecule type" value="mRNA"/>
</dbReference>
<feature type="non-terminal residue" evidence="2">
    <location>
        <position position="1"/>
    </location>
</feature>